<evidence type="ECO:0000313" key="3">
    <source>
        <dbReference type="EMBL" id="SAL27735.1"/>
    </source>
</evidence>
<dbReference type="Gene3D" id="3.90.550.10">
    <property type="entry name" value="Spore Coat Polysaccharide Biosynthesis Protein SpsA, Chain A"/>
    <property type="match status" value="1"/>
</dbReference>
<keyword evidence="4" id="KW-1185">Reference proteome</keyword>
<organism evidence="3 4">
    <name type="scientific">Caballeronia concitans</name>
    <dbReference type="NCBI Taxonomy" id="1777133"/>
    <lineage>
        <taxon>Bacteria</taxon>
        <taxon>Pseudomonadati</taxon>
        <taxon>Pseudomonadota</taxon>
        <taxon>Betaproteobacteria</taxon>
        <taxon>Burkholderiales</taxon>
        <taxon>Burkholderiaceae</taxon>
        <taxon>Caballeronia</taxon>
    </lineage>
</organism>
<evidence type="ECO:0000256" key="2">
    <source>
        <dbReference type="ARBA" id="ARBA00022679"/>
    </source>
</evidence>
<dbReference type="OrthoDB" id="8829532at2"/>
<dbReference type="Pfam" id="PF05637">
    <property type="entry name" value="Glyco_transf_34"/>
    <property type="match status" value="1"/>
</dbReference>
<dbReference type="AlphaFoldDB" id="A0A658QW96"/>
<sequence length="433" mass="49892">MIVISLLFDHAPGALANHRRYARTHGYRHVEIDMSELSGSKPEVLWMYKYETLLLWLQRAEAGEIVLLLNENAAILGSTPLPALLDSRDWLLTCAESALPQTDVQIWRNTETVRRKLHKVVSHCRVGVELPGDEGELLCEFDAMPSRHMIGDVFVVLPAATNLESVWATWPAFSLSIREGGQHRRFRAAFFAHVNERMTRGQPMLSFPHTHDAADNAATSVYQPGQPIAVVTLYTPNVARYGRIAEHNFRRYCERHGYTLYVHREIPSHLNDGKTSGNWLKPALLREYLPHHEWVFWVDADVLFNDMNRTLDSIMHGHDAVLARDVGTWTFNSGIMGFRRTQPNYDAFQRILEACAQLDDKSHVYANLGDQFYFIREYEQHADFDAAHVASFIEWNTAWFYRRADSFMVHYIGMWNDHKALLMDYDIAQSAME</sequence>
<gene>
    <name evidence="3" type="ORF">AWB72_02215</name>
</gene>
<dbReference type="PANTHER" id="PTHR31306:SF4">
    <property type="entry name" value="ALPHA-1,2-GALACTOSYLTRANSFERASE"/>
    <property type="match status" value="1"/>
</dbReference>
<dbReference type="GO" id="GO:0006487">
    <property type="term" value="P:protein N-linked glycosylation"/>
    <property type="evidence" value="ECO:0007669"/>
    <property type="project" value="TreeGrafter"/>
</dbReference>
<keyword evidence="2 3" id="KW-0808">Transferase</keyword>
<accession>A0A658QW96</accession>
<comment type="caution">
    <text evidence="3">The sequence shown here is derived from an EMBL/GenBank/DDBJ whole genome shotgun (WGS) entry which is preliminary data.</text>
</comment>
<dbReference type="EMBL" id="FCNV02000003">
    <property type="protein sequence ID" value="SAL27735.1"/>
    <property type="molecule type" value="Genomic_DNA"/>
</dbReference>
<evidence type="ECO:0000256" key="1">
    <source>
        <dbReference type="ARBA" id="ARBA00022676"/>
    </source>
</evidence>
<protein>
    <submittedName>
        <fullName evidence="3">Galactosyl transferase GMA12/MNN10 domain protein</fullName>
    </submittedName>
</protein>
<dbReference type="InterPro" id="IPR029044">
    <property type="entry name" value="Nucleotide-diphossugar_trans"/>
</dbReference>
<keyword evidence="1" id="KW-0328">Glycosyltransferase</keyword>
<proteinExistence type="predicted"/>
<evidence type="ECO:0000313" key="4">
    <source>
        <dbReference type="Proteomes" id="UP000198263"/>
    </source>
</evidence>
<dbReference type="PANTHER" id="PTHR31306">
    <property type="entry name" value="ALPHA-1,6-MANNOSYLTRANSFERASE MNN11-RELATED"/>
    <property type="match status" value="1"/>
</dbReference>
<dbReference type="Proteomes" id="UP000198263">
    <property type="component" value="Unassembled WGS sequence"/>
</dbReference>
<dbReference type="RefSeq" id="WP_040052216.1">
    <property type="nucleotide sequence ID" value="NZ_FCNV02000003.1"/>
</dbReference>
<dbReference type="InterPro" id="IPR008630">
    <property type="entry name" value="Glyco_trans_34"/>
</dbReference>
<dbReference type="GO" id="GO:0016757">
    <property type="term" value="F:glycosyltransferase activity"/>
    <property type="evidence" value="ECO:0007669"/>
    <property type="project" value="UniProtKB-KW"/>
</dbReference>
<dbReference type="SUPFAM" id="SSF53448">
    <property type="entry name" value="Nucleotide-diphospho-sugar transferases"/>
    <property type="match status" value="1"/>
</dbReference>
<name>A0A658QW96_9BURK</name>
<reference evidence="3 4" key="1">
    <citation type="submission" date="2016-01" db="EMBL/GenBank/DDBJ databases">
        <authorList>
            <person name="Peeters C."/>
        </authorList>
    </citation>
    <scope>NUCLEOTIDE SEQUENCE [LARGE SCALE GENOMIC DNA]</scope>
    <source>
        <strain evidence="3">LMG 29315</strain>
    </source>
</reference>
<dbReference type="GO" id="GO:0016020">
    <property type="term" value="C:membrane"/>
    <property type="evidence" value="ECO:0007669"/>
    <property type="project" value="InterPro"/>
</dbReference>